<dbReference type="KEGG" id="lcae:K3721_10340"/>
<accession>A0A9Q9HC66</accession>
<keyword evidence="1" id="KW-1133">Transmembrane helix</keyword>
<dbReference type="Proteomes" id="UP001058713">
    <property type="component" value="Chromosome"/>
</dbReference>
<reference evidence="2" key="1">
    <citation type="submission" date="2021-08" db="EMBL/GenBank/DDBJ databases">
        <authorList>
            <person name="Nwanade C."/>
            <person name="Wang M."/>
            <person name="Masoudi A."/>
            <person name="Yu Z."/>
            <person name="Liu J."/>
        </authorList>
    </citation>
    <scope>NUCLEOTIDE SEQUENCE</scope>
    <source>
        <strain evidence="2">S122</strain>
    </source>
</reference>
<feature type="transmembrane region" description="Helical" evidence="1">
    <location>
        <begin position="44"/>
        <end position="67"/>
    </location>
</feature>
<proteinExistence type="predicted"/>
<organism evidence="2 3">
    <name type="scientific">Leisingera caerulea</name>
    <name type="common">Phaeobacter caeruleus</name>
    <dbReference type="NCBI Taxonomy" id="506591"/>
    <lineage>
        <taxon>Bacteria</taxon>
        <taxon>Pseudomonadati</taxon>
        <taxon>Pseudomonadota</taxon>
        <taxon>Alphaproteobacteria</taxon>
        <taxon>Rhodobacterales</taxon>
        <taxon>Roseobacteraceae</taxon>
        <taxon>Leisingera</taxon>
    </lineage>
</organism>
<sequence>MQWTFLAASALAALWMGVHAVIGGRECAVPLAQDRSLPDAVRETTLLCWHLVTGFLGLMALFLFLGVRGSADMALAGTLMAAVTAAAGILVPPLRRVGYSLLPQGWLFVPIAVLGGWGLLAG</sequence>
<keyword evidence="1" id="KW-0812">Transmembrane</keyword>
<dbReference type="EMBL" id="CP081070">
    <property type="protein sequence ID" value="UWQ52438.1"/>
    <property type="molecule type" value="Genomic_DNA"/>
</dbReference>
<keyword evidence="1" id="KW-0472">Membrane</keyword>
<gene>
    <name evidence="2" type="ORF">K3721_10340</name>
</gene>
<name>A0A9Q9HC66_LEICA</name>
<dbReference type="RefSeq" id="WP_259970303.1">
    <property type="nucleotide sequence ID" value="NZ_CP081070.1"/>
</dbReference>
<feature type="transmembrane region" description="Helical" evidence="1">
    <location>
        <begin position="74"/>
        <end position="95"/>
    </location>
</feature>
<evidence type="ECO:0000313" key="2">
    <source>
        <dbReference type="EMBL" id="UWQ52438.1"/>
    </source>
</evidence>
<evidence type="ECO:0000313" key="3">
    <source>
        <dbReference type="Proteomes" id="UP001058713"/>
    </source>
</evidence>
<feature type="transmembrane region" description="Helical" evidence="1">
    <location>
        <begin position="101"/>
        <end position="120"/>
    </location>
</feature>
<dbReference type="AlphaFoldDB" id="A0A9Q9HC66"/>
<evidence type="ECO:0000256" key="1">
    <source>
        <dbReference type="SAM" id="Phobius"/>
    </source>
</evidence>
<protein>
    <submittedName>
        <fullName evidence="2">Uncharacterized protein</fullName>
    </submittedName>
</protein>